<comment type="caution">
    <text evidence="2">The sequence shown here is derived from an EMBL/GenBank/DDBJ whole genome shotgun (WGS) entry which is preliminary data.</text>
</comment>
<evidence type="ECO:0000256" key="1">
    <source>
        <dbReference type="SAM" id="MobiDB-lite"/>
    </source>
</evidence>
<dbReference type="Gene3D" id="1.20.120.1250">
    <property type="entry name" value="Sulfhydryl oxidase R596, ORFan domain"/>
    <property type="match status" value="2"/>
</dbReference>
<dbReference type="EMBL" id="JAIFRP010000021">
    <property type="protein sequence ID" value="KAK2585240.1"/>
    <property type="molecule type" value="Genomic_DNA"/>
</dbReference>
<dbReference type="AlphaFoldDB" id="A0AAD9RST2"/>
<sequence>MGFKDKQKALDTLKFLDGRDISYQYHVITSFVSRVKRTLQITKDEEKLSNLRDALKVFEDWLTDYKKNNRGKENFAYLPIETIKAFRPLAQRYDAIDDEFYVAYKEEKGDYKNLRTARLQNNGITWDIERNRRLKEIIANIKERNIQWYETDAGDLRGLPTKEHVRCIMLGYSPDPAKLKKLIPDVASKIGVMDDVDMEVEEEAAKKAAKRSHEKSASSSESDSSEPERKVVKLSADAEGEKKEEGGLSFKDKEKALKSIESLEGRDLSYQYHAISGLVKRAERVITCTKDERKIKNMKEAIEVFENWITDYNANGRSKDNFNYLPIDVMRIFEPLADRYGIEDKEFLRTYEEVGGDYKKLRTVQVPKSDLTWDRKRNKFLRPLVDRIKEEDISWFESDGDLQGLPTKEHTECIMWGYSPDPAKLKKLESVVKTKLTPTE</sequence>
<feature type="region of interest" description="Disordered" evidence="1">
    <location>
        <begin position="203"/>
        <end position="247"/>
    </location>
</feature>
<reference evidence="2" key="1">
    <citation type="submission" date="2021-08" db="EMBL/GenBank/DDBJ databases">
        <authorList>
            <person name="Misof B."/>
            <person name="Oliver O."/>
            <person name="Podsiadlowski L."/>
            <person name="Donath A."/>
            <person name="Peters R."/>
            <person name="Mayer C."/>
            <person name="Rust J."/>
            <person name="Gunkel S."/>
            <person name="Lesny P."/>
            <person name="Martin S."/>
            <person name="Oeyen J.P."/>
            <person name="Petersen M."/>
            <person name="Panagiotis P."/>
            <person name="Wilbrandt J."/>
            <person name="Tanja T."/>
        </authorList>
    </citation>
    <scope>NUCLEOTIDE SEQUENCE</scope>
    <source>
        <strain evidence="2">GBR_01_08_01A</strain>
        <tissue evidence="2">Thorax + abdomen</tissue>
    </source>
</reference>
<gene>
    <name evidence="2" type="ORF">KPH14_009942</name>
</gene>
<protein>
    <submittedName>
        <fullName evidence="2">Uncharacterized protein</fullName>
    </submittedName>
</protein>
<accession>A0AAD9RST2</accession>
<reference evidence="2" key="2">
    <citation type="journal article" date="2023" name="Commun. Biol.">
        <title>Intrasexual cuticular hydrocarbon dimorphism in a wasp sheds light on hydrocarbon biosynthesis genes in Hymenoptera.</title>
        <authorList>
            <person name="Moris V.C."/>
            <person name="Podsiadlowski L."/>
            <person name="Martin S."/>
            <person name="Oeyen J.P."/>
            <person name="Donath A."/>
            <person name="Petersen M."/>
            <person name="Wilbrandt J."/>
            <person name="Misof B."/>
            <person name="Liedtke D."/>
            <person name="Thamm M."/>
            <person name="Scheiner R."/>
            <person name="Schmitt T."/>
            <person name="Niehuis O."/>
        </authorList>
    </citation>
    <scope>NUCLEOTIDE SEQUENCE</scope>
    <source>
        <strain evidence="2">GBR_01_08_01A</strain>
    </source>
</reference>
<keyword evidence="3" id="KW-1185">Reference proteome</keyword>
<dbReference type="Proteomes" id="UP001258017">
    <property type="component" value="Unassembled WGS sequence"/>
</dbReference>
<evidence type="ECO:0000313" key="3">
    <source>
        <dbReference type="Proteomes" id="UP001258017"/>
    </source>
</evidence>
<evidence type="ECO:0000313" key="2">
    <source>
        <dbReference type="EMBL" id="KAK2585240.1"/>
    </source>
</evidence>
<proteinExistence type="predicted"/>
<name>A0AAD9RST2_9HYME</name>
<organism evidence="2 3">
    <name type="scientific">Odynerus spinipes</name>
    <dbReference type="NCBI Taxonomy" id="1348599"/>
    <lineage>
        <taxon>Eukaryota</taxon>
        <taxon>Metazoa</taxon>
        <taxon>Ecdysozoa</taxon>
        <taxon>Arthropoda</taxon>
        <taxon>Hexapoda</taxon>
        <taxon>Insecta</taxon>
        <taxon>Pterygota</taxon>
        <taxon>Neoptera</taxon>
        <taxon>Endopterygota</taxon>
        <taxon>Hymenoptera</taxon>
        <taxon>Apocrita</taxon>
        <taxon>Aculeata</taxon>
        <taxon>Vespoidea</taxon>
        <taxon>Vespidae</taxon>
        <taxon>Eumeninae</taxon>
        <taxon>Odynerus</taxon>
    </lineage>
</organism>